<dbReference type="RefSeq" id="WP_349684457.1">
    <property type="nucleotide sequence ID" value="NZ_JBEGDD010000006.1"/>
</dbReference>
<reference evidence="1 2" key="1">
    <citation type="submission" date="2024-06" db="EMBL/GenBank/DDBJ databases">
        <title>Brevundimonas sp. C11.</title>
        <authorList>
            <person name="Maltman C."/>
        </authorList>
    </citation>
    <scope>NUCLEOTIDE SEQUENCE [LARGE SCALE GENOMIC DNA]</scope>
    <source>
        <strain evidence="1 2">C11</strain>
    </source>
</reference>
<evidence type="ECO:0008006" key="3">
    <source>
        <dbReference type="Google" id="ProtNLM"/>
    </source>
</evidence>
<protein>
    <recommendedName>
        <fullName evidence="3">DUF5655 domain-containing protein</fullName>
    </recommendedName>
</protein>
<keyword evidence="2" id="KW-1185">Reference proteome</keyword>
<name>A0ABV1NNT3_9CAUL</name>
<sequence>MSDPFETAMAAAEAKEAAVQASIDARKAEEAAKERTKHAALEERLAHLKSVVLQKESAIAARGFSVTESIDKQRFSYGLLLSGGRKRIEVDLKAPDAYRLHVYWHGVRDDDGWQVVIKSEDAATTDEVMAILGEWLITYGQTEIK</sequence>
<evidence type="ECO:0000313" key="1">
    <source>
        <dbReference type="EMBL" id="MEQ7155301.1"/>
    </source>
</evidence>
<comment type="caution">
    <text evidence="1">The sequence shown here is derived from an EMBL/GenBank/DDBJ whole genome shotgun (WGS) entry which is preliminary data.</text>
</comment>
<organism evidence="1 2">
    <name type="scientific">Brevundimonas aurifodinae</name>
    <dbReference type="NCBI Taxonomy" id="1508312"/>
    <lineage>
        <taxon>Bacteria</taxon>
        <taxon>Pseudomonadati</taxon>
        <taxon>Pseudomonadota</taxon>
        <taxon>Alphaproteobacteria</taxon>
        <taxon>Caulobacterales</taxon>
        <taxon>Caulobacteraceae</taxon>
        <taxon>Brevundimonas</taxon>
    </lineage>
</organism>
<dbReference type="EMBL" id="JBEGDD010000006">
    <property type="protein sequence ID" value="MEQ7155301.1"/>
    <property type="molecule type" value="Genomic_DNA"/>
</dbReference>
<gene>
    <name evidence="1" type="ORF">ABN401_08760</name>
</gene>
<evidence type="ECO:0000313" key="2">
    <source>
        <dbReference type="Proteomes" id="UP001445732"/>
    </source>
</evidence>
<dbReference type="Proteomes" id="UP001445732">
    <property type="component" value="Unassembled WGS sequence"/>
</dbReference>
<proteinExistence type="predicted"/>
<accession>A0ABV1NNT3</accession>